<name>A0A9X0BKV8_9EURO</name>
<feature type="compositionally biased region" description="Basic and acidic residues" evidence="1">
    <location>
        <begin position="432"/>
        <end position="441"/>
    </location>
</feature>
<dbReference type="OrthoDB" id="4357212at2759"/>
<dbReference type="Proteomes" id="UP001147760">
    <property type="component" value="Unassembled WGS sequence"/>
</dbReference>
<proteinExistence type="predicted"/>
<feature type="compositionally biased region" description="Polar residues" evidence="1">
    <location>
        <begin position="272"/>
        <end position="290"/>
    </location>
</feature>
<protein>
    <submittedName>
        <fullName evidence="2">Uncharacterized protein</fullName>
    </submittedName>
</protein>
<reference evidence="2" key="2">
    <citation type="journal article" date="2023" name="IMA Fungus">
        <title>Comparative genomic study of the Penicillium genus elucidates a diverse pangenome and 15 lateral gene transfer events.</title>
        <authorList>
            <person name="Petersen C."/>
            <person name="Sorensen T."/>
            <person name="Nielsen M.R."/>
            <person name="Sondergaard T.E."/>
            <person name="Sorensen J.L."/>
            <person name="Fitzpatrick D.A."/>
            <person name="Frisvad J.C."/>
            <person name="Nielsen K.L."/>
        </authorList>
    </citation>
    <scope>NUCLEOTIDE SEQUENCE</scope>
    <source>
        <strain evidence="2">IBT 17660</strain>
    </source>
</reference>
<feature type="region of interest" description="Disordered" evidence="1">
    <location>
        <begin position="399"/>
        <end position="461"/>
    </location>
</feature>
<evidence type="ECO:0000256" key="1">
    <source>
        <dbReference type="SAM" id="MobiDB-lite"/>
    </source>
</evidence>
<accession>A0A9X0BKV8</accession>
<feature type="compositionally biased region" description="Low complexity" evidence="1">
    <location>
        <begin position="291"/>
        <end position="303"/>
    </location>
</feature>
<feature type="region of interest" description="Disordered" evidence="1">
    <location>
        <begin position="1"/>
        <end position="43"/>
    </location>
</feature>
<feature type="compositionally biased region" description="Polar residues" evidence="1">
    <location>
        <begin position="321"/>
        <end position="330"/>
    </location>
</feature>
<keyword evidence="3" id="KW-1185">Reference proteome</keyword>
<feature type="compositionally biased region" description="Basic and acidic residues" evidence="1">
    <location>
        <begin position="305"/>
        <end position="320"/>
    </location>
</feature>
<dbReference type="EMBL" id="JAPWDO010000005">
    <property type="protein sequence ID" value="KAJ5470662.1"/>
    <property type="molecule type" value="Genomic_DNA"/>
</dbReference>
<feature type="compositionally biased region" description="Polar residues" evidence="1">
    <location>
        <begin position="421"/>
        <end position="430"/>
    </location>
</feature>
<sequence length="461" mass="50963">MKKKKGISTRGGEVLHENQDGAKHPVEPPKDAPEESKFSYSASDAELEPALNKFFGGPPYSLMLSECIGVHAGPRTRKRSKGRVQSPRRSYPIVSWMDVLSEATTADKFQLQDNGMYWCHVKGRVVEMSAENYHFISLGYPQRMMQSPHPEKSRLLEMWGGKDLSPTNAVVNADKGSLDNPVPEPMDIPRRSIAPDLSHRSEKSTVISYQGEGDVKGTSHAAQEFEAETSRLRPNSRESDFQSSRKENFLHWAPVIVATNPFTSEDDPIKSDITTRAQDGSTGSSDGQKPSQSEGTTSYSSPSEETERFHSLDPISKETHTQSPGASNISPRAGPSVRYSSRELDEGPAFIKALIEAGKSWEEQEELYASKFGISRSQFRLMKKFDLLGMKDGGFEKAAFKNRSENSKPQSTSANMDPESSVPTGHSQESSEGDKSIDKGRKGTPVLLMLPKSLMRSTLNR</sequence>
<feature type="region of interest" description="Disordered" evidence="1">
    <location>
        <begin position="173"/>
        <end position="242"/>
    </location>
</feature>
<evidence type="ECO:0000313" key="2">
    <source>
        <dbReference type="EMBL" id="KAJ5470662.1"/>
    </source>
</evidence>
<feature type="region of interest" description="Disordered" evidence="1">
    <location>
        <begin position="261"/>
        <end position="343"/>
    </location>
</feature>
<comment type="caution">
    <text evidence="2">The sequence shown here is derived from an EMBL/GenBank/DDBJ whole genome shotgun (WGS) entry which is preliminary data.</text>
</comment>
<organism evidence="2 3">
    <name type="scientific">Penicillium desertorum</name>
    <dbReference type="NCBI Taxonomy" id="1303715"/>
    <lineage>
        <taxon>Eukaryota</taxon>
        <taxon>Fungi</taxon>
        <taxon>Dikarya</taxon>
        <taxon>Ascomycota</taxon>
        <taxon>Pezizomycotina</taxon>
        <taxon>Eurotiomycetes</taxon>
        <taxon>Eurotiomycetidae</taxon>
        <taxon>Eurotiales</taxon>
        <taxon>Aspergillaceae</taxon>
        <taxon>Penicillium</taxon>
    </lineage>
</organism>
<evidence type="ECO:0000313" key="3">
    <source>
        <dbReference type="Proteomes" id="UP001147760"/>
    </source>
</evidence>
<reference evidence="2" key="1">
    <citation type="submission" date="2022-12" db="EMBL/GenBank/DDBJ databases">
        <authorList>
            <person name="Petersen C."/>
        </authorList>
    </citation>
    <scope>NUCLEOTIDE SEQUENCE</scope>
    <source>
        <strain evidence="2">IBT 17660</strain>
    </source>
</reference>
<feature type="compositionally biased region" description="Basic and acidic residues" evidence="1">
    <location>
        <begin position="228"/>
        <end position="242"/>
    </location>
</feature>
<dbReference type="AlphaFoldDB" id="A0A9X0BKV8"/>
<feature type="compositionally biased region" description="Basic and acidic residues" evidence="1">
    <location>
        <begin position="13"/>
        <end position="37"/>
    </location>
</feature>
<gene>
    <name evidence="2" type="ORF">N7530_008019</name>
</gene>